<dbReference type="InterPro" id="IPR050482">
    <property type="entry name" value="Sensor_HK_TwoCompSys"/>
</dbReference>
<dbReference type="CDD" id="cd16917">
    <property type="entry name" value="HATPase_UhpB-NarQ-NarX-like"/>
    <property type="match status" value="1"/>
</dbReference>
<proteinExistence type="predicted"/>
<dbReference type="STRING" id="1993.SAMN04489713_101471"/>
<evidence type="ECO:0000256" key="1">
    <source>
        <dbReference type="ARBA" id="ARBA00022679"/>
    </source>
</evidence>
<feature type="transmembrane region" description="Helical" evidence="4">
    <location>
        <begin position="142"/>
        <end position="163"/>
    </location>
</feature>
<keyword evidence="2 6" id="KW-0418">Kinase</keyword>
<feature type="transmembrane region" description="Helical" evidence="4">
    <location>
        <begin position="80"/>
        <end position="107"/>
    </location>
</feature>
<dbReference type="Proteomes" id="UP000183413">
    <property type="component" value="Unassembled WGS sequence"/>
</dbReference>
<organism evidence="6 7">
    <name type="scientific">Actinomadura madurae</name>
    <dbReference type="NCBI Taxonomy" id="1993"/>
    <lineage>
        <taxon>Bacteria</taxon>
        <taxon>Bacillati</taxon>
        <taxon>Actinomycetota</taxon>
        <taxon>Actinomycetes</taxon>
        <taxon>Streptosporangiales</taxon>
        <taxon>Thermomonosporaceae</taxon>
        <taxon>Actinomadura</taxon>
    </lineage>
</organism>
<dbReference type="GO" id="GO:0046983">
    <property type="term" value="F:protein dimerization activity"/>
    <property type="evidence" value="ECO:0007669"/>
    <property type="project" value="InterPro"/>
</dbReference>
<feature type="transmembrane region" description="Helical" evidence="4">
    <location>
        <begin position="50"/>
        <end position="68"/>
    </location>
</feature>
<evidence type="ECO:0000259" key="5">
    <source>
        <dbReference type="SMART" id="SM00387"/>
    </source>
</evidence>
<protein>
    <submittedName>
        <fullName evidence="6">Histidine kinase-, DNA gyrase B-, and HSP90-like ATPase</fullName>
    </submittedName>
</protein>
<dbReference type="Pfam" id="PF02518">
    <property type="entry name" value="HATPase_c"/>
    <property type="match status" value="1"/>
</dbReference>
<dbReference type="PANTHER" id="PTHR24421:SF62">
    <property type="entry name" value="SENSORY TRANSDUCTION HISTIDINE KINASE"/>
    <property type="match status" value="1"/>
</dbReference>
<keyword evidence="4" id="KW-0472">Membrane</keyword>
<dbReference type="Gene3D" id="1.20.5.1930">
    <property type="match status" value="1"/>
</dbReference>
<dbReference type="EMBL" id="FOVH01000001">
    <property type="protein sequence ID" value="SFN16122.1"/>
    <property type="molecule type" value="Genomic_DNA"/>
</dbReference>
<evidence type="ECO:0000313" key="7">
    <source>
        <dbReference type="Proteomes" id="UP000183413"/>
    </source>
</evidence>
<dbReference type="Gene3D" id="3.30.565.10">
    <property type="entry name" value="Histidine kinase-like ATPase, C-terminal domain"/>
    <property type="match status" value="1"/>
</dbReference>
<evidence type="ECO:0000256" key="2">
    <source>
        <dbReference type="ARBA" id="ARBA00022777"/>
    </source>
</evidence>
<dbReference type="PIRSF" id="PIRSF037434">
    <property type="entry name" value="STHK_ChrS"/>
    <property type="match status" value="1"/>
</dbReference>
<keyword evidence="7" id="KW-1185">Reference proteome</keyword>
<dbReference type="GO" id="GO:0016020">
    <property type="term" value="C:membrane"/>
    <property type="evidence" value="ECO:0007669"/>
    <property type="project" value="InterPro"/>
</dbReference>
<reference evidence="6 7" key="1">
    <citation type="submission" date="2016-10" db="EMBL/GenBank/DDBJ databases">
        <authorList>
            <person name="de Groot N.N."/>
        </authorList>
    </citation>
    <scope>NUCLEOTIDE SEQUENCE [LARGE SCALE GENOMIC DNA]</scope>
    <source>
        <strain evidence="6 7">DSM 43067</strain>
    </source>
</reference>
<keyword evidence="4" id="KW-0812">Transmembrane</keyword>
<keyword evidence="1" id="KW-0808">Transferase</keyword>
<feature type="transmembrane region" description="Helical" evidence="4">
    <location>
        <begin position="20"/>
        <end position="38"/>
    </location>
</feature>
<dbReference type="InterPro" id="IPR003594">
    <property type="entry name" value="HATPase_dom"/>
</dbReference>
<dbReference type="eggNOG" id="COG4585">
    <property type="taxonomic scope" value="Bacteria"/>
</dbReference>
<dbReference type="AlphaFoldDB" id="A0A1I4WS79"/>
<dbReference type="SUPFAM" id="SSF55874">
    <property type="entry name" value="ATPase domain of HSP90 chaperone/DNA topoisomerase II/histidine kinase"/>
    <property type="match status" value="1"/>
</dbReference>
<feature type="transmembrane region" description="Helical" evidence="4">
    <location>
        <begin position="119"/>
        <end position="136"/>
    </location>
</feature>
<evidence type="ECO:0000313" key="6">
    <source>
        <dbReference type="EMBL" id="SFN16122.1"/>
    </source>
</evidence>
<dbReference type="PANTHER" id="PTHR24421">
    <property type="entry name" value="NITRATE/NITRITE SENSOR PROTEIN NARX-RELATED"/>
    <property type="match status" value="1"/>
</dbReference>
<dbReference type="RefSeq" id="WP_052357773.1">
    <property type="nucleotide sequence ID" value="NZ_CP083237.1"/>
</dbReference>
<keyword evidence="4" id="KW-1133">Transmembrane helix</keyword>
<feature type="domain" description="Histidine kinase/HSP90-like ATPase" evidence="5">
    <location>
        <begin position="294"/>
        <end position="383"/>
    </location>
</feature>
<dbReference type="InterPro" id="IPR036890">
    <property type="entry name" value="HATPase_C_sf"/>
</dbReference>
<gene>
    <name evidence="6" type="ORF">SAMN04489713_101471</name>
</gene>
<accession>A0A1I4WS79</accession>
<evidence type="ECO:0000256" key="3">
    <source>
        <dbReference type="ARBA" id="ARBA00023012"/>
    </source>
</evidence>
<dbReference type="GeneID" id="99656318"/>
<dbReference type="Pfam" id="PF07730">
    <property type="entry name" value="HisKA_3"/>
    <property type="match status" value="1"/>
</dbReference>
<name>A0A1I4WS79_9ACTN</name>
<dbReference type="InParanoid" id="A0A1I4WS79"/>
<dbReference type="InterPro" id="IPR017205">
    <property type="entry name" value="Sig_transdc_His_kinase_ChrS"/>
</dbReference>
<sequence length="384" mass="40393">MTGGPEGARAESVWLRSYPFWDAYFAMVLVGTIAATAADGAPPGRRAAAILLLVLLSLAYVAIGRKALRSQEVPRPGCKIYAVALICMFVPATLLAPVTATGLSALAPQVYMMYGTARGLALMLVLLSGPVGLALAESGASRAMTVVIVAGGVACSVLLAVFIGRLGRQNRERLRLIEELDRTRGELAEVSREAGVLAERERLARDIHDTIAQGFTSIVMLLQAAEADTGPNRHLELAVRTARENLAETRGLVAALAPPALDGGSLVEALRRMAGDFDLPADLVVEGEPRPLDAVEVVLLRVAQEALANVRKHSGAGSVMIMLEYGGTVRLTVADDGRGFDPERAGRGFGLRGMRSRVEQAGGTFTVNGADGTRVEAEVPCSAS</sequence>
<keyword evidence="3" id="KW-0902">Two-component regulatory system</keyword>
<dbReference type="SMART" id="SM00387">
    <property type="entry name" value="HATPase_c"/>
    <property type="match status" value="1"/>
</dbReference>
<evidence type="ECO:0000256" key="4">
    <source>
        <dbReference type="SAM" id="Phobius"/>
    </source>
</evidence>
<dbReference type="InterPro" id="IPR011712">
    <property type="entry name" value="Sig_transdc_His_kin_sub3_dim/P"/>
</dbReference>
<dbReference type="GO" id="GO:0000155">
    <property type="term" value="F:phosphorelay sensor kinase activity"/>
    <property type="evidence" value="ECO:0007669"/>
    <property type="project" value="InterPro"/>
</dbReference>